<sequence length="373" mass="41761">MSESSSRKRNLPSWMSSREDENDESEKSKQLRNRGKSKDQSGEDTTASATGSGSSDFSRLMEGVTFVLSGFVNPERGVLRSQMLELGAEYQPDWNTNCTLLVCAFSNTPKFRQVKADGGTIISKDWISECYTQRKLVDIEPFLLHAGKPWRRQSISHEARKDVEPSPSPSAATKSSKQEETGLHSKKAGSSKQEETGLHSKKAGSSKMKGSFSPSKAKKWAFEDLKRTISWLENQEEKPEPSEIKKIAAEGILTCLQDAIDALKQGLGIRRITEQWACLPRVVEQLAQFDGNTWPSKEDLCREVMACKQIYELEFLNMEHDDIPNEKKPQNHGIKKGKEKDKAAGNDPYESDATIEMTEDEIDQAYNTISSAL</sequence>
<dbReference type="GO" id="GO:0006284">
    <property type="term" value="P:base-excision repair"/>
    <property type="evidence" value="ECO:0007669"/>
    <property type="project" value="InterPro"/>
</dbReference>
<evidence type="ECO:0000256" key="1">
    <source>
        <dbReference type="ARBA" id="ARBA00004123"/>
    </source>
</evidence>
<name>A0AAD4NXR1_PERFH</name>
<dbReference type="GO" id="GO:0000012">
    <property type="term" value="P:single strand break repair"/>
    <property type="evidence" value="ECO:0007669"/>
    <property type="project" value="InterPro"/>
</dbReference>
<keyword evidence="5" id="KW-0539">Nucleus</keyword>
<evidence type="ECO:0000256" key="2">
    <source>
        <dbReference type="ARBA" id="ARBA00022737"/>
    </source>
</evidence>
<evidence type="ECO:0000313" key="8">
    <source>
        <dbReference type="EMBL" id="KAH6756598.1"/>
    </source>
</evidence>
<reference evidence="8 9" key="1">
    <citation type="journal article" date="2021" name="Nat. Commun.">
        <title>Incipient diploidization of the medicinal plant Perilla within 10,000 years.</title>
        <authorList>
            <person name="Zhang Y."/>
            <person name="Shen Q."/>
            <person name="Leng L."/>
            <person name="Zhang D."/>
            <person name="Chen S."/>
            <person name="Shi Y."/>
            <person name="Ning Z."/>
            <person name="Chen S."/>
        </authorList>
    </citation>
    <scope>NUCLEOTIDE SEQUENCE [LARGE SCALE GENOMIC DNA]</scope>
    <source>
        <strain evidence="9">cv. PC099</strain>
    </source>
</reference>
<dbReference type="Pfam" id="PF00533">
    <property type="entry name" value="BRCT"/>
    <property type="match status" value="1"/>
</dbReference>
<dbReference type="GO" id="GO:0006303">
    <property type="term" value="P:double-strand break repair via nonhomologous end joining"/>
    <property type="evidence" value="ECO:0007669"/>
    <property type="project" value="InterPro"/>
</dbReference>
<dbReference type="PANTHER" id="PTHR11370:SF5">
    <property type="entry name" value="DNA REPAIR PROTEIN XRCC1"/>
    <property type="match status" value="1"/>
</dbReference>
<dbReference type="InterPro" id="IPR036420">
    <property type="entry name" value="BRCT_dom_sf"/>
</dbReference>
<evidence type="ECO:0000256" key="5">
    <source>
        <dbReference type="ARBA" id="ARBA00023242"/>
    </source>
</evidence>
<dbReference type="Proteomes" id="UP001190926">
    <property type="component" value="Unassembled WGS sequence"/>
</dbReference>
<dbReference type="InterPro" id="IPR001357">
    <property type="entry name" value="BRCT_dom"/>
</dbReference>
<dbReference type="GO" id="GO:0003684">
    <property type="term" value="F:damaged DNA binding"/>
    <property type="evidence" value="ECO:0007669"/>
    <property type="project" value="InterPro"/>
</dbReference>
<evidence type="ECO:0000256" key="6">
    <source>
        <dbReference type="SAM" id="MobiDB-lite"/>
    </source>
</evidence>
<evidence type="ECO:0000256" key="4">
    <source>
        <dbReference type="ARBA" id="ARBA00023204"/>
    </source>
</evidence>
<dbReference type="CDD" id="cd17725">
    <property type="entry name" value="BRCT_XRCC1_rpt1"/>
    <property type="match status" value="1"/>
</dbReference>
<feature type="domain" description="BRCT" evidence="7">
    <location>
        <begin position="56"/>
        <end position="144"/>
    </location>
</feature>
<proteinExistence type="predicted"/>
<comment type="subcellular location">
    <subcellularLocation>
        <location evidence="1">Nucleus</location>
    </subcellularLocation>
</comment>
<evidence type="ECO:0000313" key="9">
    <source>
        <dbReference type="Proteomes" id="UP001190926"/>
    </source>
</evidence>
<feature type="region of interest" description="Disordered" evidence="6">
    <location>
        <begin position="1"/>
        <end position="56"/>
    </location>
</feature>
<keyword evidence="9" id="KW-1185">Reference proteome</keyword>
<evidence type="ECO:0000259" key="7">
    <source>
        <dbReference type="PROSITE" id="PS50172"/>
    </source>
</evidence>
<evidence type="ECO:0000256" key="3">
    <source>
        <dbReference type="ARBA" id="ARBA00022763"/>
    </source>
</evidence>
<dbReference type="SUPFAM" id="SSF52113">
    <property type="entry name" value="BRCT domain"/>
    <property type="match status" value="1"/>
</dbReference>
<dbReference type="SMART" id="SM00292">
    <property type="entry name" value="BRCT"/>
    <property type="match status" value="1"/>
</dbReference>
<organism evidence="8 9">
    <name type="scientific">Perilla frutescens var. hirtella</name>
    <name type="common">Perilla citriodora</name>
    <name type="synonym">Perilla setoyensis</name>
    <dbReference type="NCBI Taxonomy" id="608512"/>
    <lineage>
        <taxon>Eukaryota</taxon>
        <taxon>Viridiplantae</taxon>
        <taxon>Streptophyta</taxon>
        <taxon>Embryophyta</taxon>
        <taxon>Tracheophyta</taxon>
        <taxon>Spermatophyta</taxon>
        <taxon>Magnoliopsida</taxon>
        <taxon>eudicotyledons</taxon>
        <taxon>Gunneridae</taxon>
        <taxon>Pentapetalae</taxon>
        <taxon>asterids</taxon>
        <taxon>lamiids</taxon>
        <taxon>Lamiales</taxon>
        <taxon>Lamiaceae</taxon>
        <taxon>Nepetoideae</taxon>
        <taxon>Elsholtzieae</taxon>
        <taxon>Perilla</taxon>
    </lineage>
</organism>
<feature type="region of interest" description="Disordered" evidence="6">
    <location>
        <begin position="322"/>
        <end position="360"/>
    </location>
</feature>
<keyword evidence="3" id="KW-0227">DNA damage</keyword>
<keyword evidence="4" id="KW-0234">DNA repair</keyword>
<protein>
    <recommendedName>
        <fullName evidence="7">BRCT domain-containing protein</fullName>
    </recommendedName>
</protein>
<feature type="region of interest" description="Disordered" evidence="6">
    <location>
        <begin position="156"/>
        <end position="213"/>
    </location>
</feature>
<comment type="caution">
    <text evidence="8">The sequence shown here is derived from an EMBL/GenBank/DDBJ whole genome shotgun (WGS) entry which is preliminary data.</text>
</comment>
<accession>A0AAD4NXR1</accession>
<dbReference type="PROSITE" id="PS50172">
    <property type="entry name" value="BRCT"/>
    <property type="match status" value="1"/>
</dbReference>
<dbReference type="AlphaFoldDB" id="A0AAD4NXR1"/>
<dbReference type="Gene3D" id="3.40.50.10190">
    <property type="entry name" value="BRCT domain"/>
    <property type="match status" value="1"/>
</dbReference>
<dbReference type="GO" id="GO:0005634">
    <property type="term" value="C:nucleus"/>
    <property type="evidence" value="ECO:0007669"/>
    <property type="project" value="UniProtKB-SubCell"/>
</dbReference>
<keyword evidence="2" id="KW-0677">Repeat</keyword>
<feature type="compositionally biased region" description="Low complexity" evidence="6">
    <location>
        <begin position="43"/>
        <end position="56"/>
    </location>
</feature>
<dbReference type="EMBL" id="SDAM02029549">
    <property type="protein sequence ID" value="KAH6756598.1"/>
    <property type="molecule type" value="Genomic_DNA"/>
</dbReference>
<dbReference type="InterPro" id="IPR045080">
    <property type="entry name" value="BRCT_XRCC1_rpt1"/>
</dbReference>
<gene>
    <name evidence="8" type="ORF">C2S53_001819</name>
</gene>
<dbReference type="PANTHER" id="PTHR11370">
    <property type="entry name" value="DNA-REPAIR PROTEIN XRCC1"/>
    <property type="match status" value="1"/>
</dbReference>